<dbReference type="AlphaFoldDB" id="A0A367IQT5"/>
<feature type="chain" id="PRO_5016900173" description="peptidylprolyl isomerase" evidence="7">
    <location>
        <begin position="22"/>
        <end position="195"/>
    </location>
</feature>
<comment type="caution">
    <text evidence="9">The sequence shown here is derived from an EMBL/GenBank/DDBJ whole genome shotgun (WGS) entry which is preliminary data.</text>
</comment>
<dbReference type="InterPro" id="IPR044609">
    <property type="entry name" value="FKBP2/11"/>
</dbReference>
<keyword evidence="3 5" id="KW-0697">Rotamase</keyword>
<dbReference type="InterPro" id="IPR046357">
    <property type="entry name" value="PPIase_dom_sf"/>
</dbReference>
<keyword evidence="4 5" id="KW-0413">Isomerase</keyword>
<reference evidence="9 10" key="1">
    <citation type="journal article" date="2018" name="G3 (Bethesda)">
        <title>Phylogenetic and Phylogenomic Definition of Rhizopus Species.</title>
        <authorList>
            <person name="Gryganskyi A.P."/>
            <person name="Golan J."/>
            <person name="Dolatabadi S."/>
            <person name="Mondo S."/>
            <person name="Robb S."/>
            <person name="Idnurm A."/>
            <person name="Muszewska A."/>
            <person name="Steczkiewicz K."/>
            <person name="Masonjones S."/>
            <person name="Liao H.L."/>
            <person name="Gajdeczka M.T."/>
            <person name="Anike F."/>
            <person name="Vuek A."/>
            <person name="Anishchenko I.M."/>
            <person name="Voigt K."/>
            <person name="de Hoog G.S."/>
            <person name="Smith M.E."/>
            <person name="Heitman J."/>
            <person name="Vilgalys R."/>
            <person name="Stajich J.E."/>
        </authorList>
    </citation>
    <scope>NUCLEOTIDE SEQUENCE [LARGE SCALE GENOMIC DNA]</scope>
    <source>
        <strain evidence="9 10">CBS 357.93</strain>
    </source>
</reference>
<comment type="catalytic activity">
    <reaction evidence="1 5">
        <text>[protein]-peptidylproline (omega=180) = [protein]-peptidylproline (omega=0)</text>
        <dbReference type="Rhea" id="RHEA:16237"/>
        <dbReference type="Rhea" id="RHEA-COMP:10747"/>
        <dbReference type="Rhea" id="RHEA-COMP:10748"/>
        <dbReference type="ChEBI" id="CHEBI:83833"/>
        <dbReference type="ChEBI" id="CHEBI:83834"/>
        <dbReference type="EC" id="5.2.1.8"/>
    </reaction>
</comment>
<evidence type="ECO:0000256" key="3">
    <source>
        <dbReference type="ARBA" id="ARBA00023110"/>
    </source>
</evidence>
<dbReference type="EC" id="5.2.1.8" evidence="2 5"/>
<dbReference type="Proteomes" id="UP000252139">
    <property type="component" value="Unassembled WGS sequence"/>
</dbReference>
<proteinExistence type="predicted"/>
<evidence type="ECO:0000259" key="8">
    <source>
        <dbReference type="PROSITE" id="PS50059"/>
    </source>
</evidence>
<evidence type="ECO:0000256" key="5">
    <source>
        <dbReference type="PROSITE-ProRule" id="PRU00277"/>
    </source>
</evidence>
<dbReference type="InterPro" id="IPR001179">
    <property type="entry name" value="PPIase_FKBP_dom"/>
</dbReference>
<organism evidence="9 10">
    <name type="scientific">Rhizopus azygosporus</name>
    <name type="common">Rhizopus microsporus var. azygosporus</name>
    <dbReference type="NCBI Taxonomy" id="86630"/>
    <lineage>
        <taxon>Eukaryota</taxon>
        <taxon>Fungi</taxon>
        <taxon>Fungi incertae sedis</taxon>
        <taxon>Mucoromycota</taxon>
        <taxon>Mucoromycotina</taxon>
        <taxon>Mucoromycetes</taxon>
        <taxon>Mucorales</taxon>
        <taxon>Mucorineae</taxon>
        <taxon>Rhizopodaceae</taxon>
        <taxon>Rhizopus</taxon>
    </lineage>
</organism>
<keyword evidence="7" id="KW-0732">Signal</keyword>
<keyword evidence="6" id="KW-0472">Membrane</keyword>
<dbReference type="PANTHER" id="PTHR45779">
    <property type="entry name" value="PEPTIDYLPROLYL ISOMERASE"/>
    <property type="match status" value="1"/>
</dbReference>
<evidence type="ECO:0000313" key="10">
    <source>
        <dbReference type="Proteomes" id="UP000252139"/>
    </source>
</evidence>
<evidence type="ECO:0000256" key="1">
    <source>
        <dbReference type="ARBA" id="ARBA00000971"/>
    </source>
</evidence>
<feature type="transmembrane region" description="Helical" evidence="6">
    <location>
        <begin position="147"/>
        <end position="163"/>
    </location>
</feature>
<dbReference type="STRING" id="86630.A0A367IQT5"/>
<dbReference type="PANTHER" id="PTHR45779:SF7">
    <property type="entry name" value="PEPTIDYLPROLYL ISOMERASE"/>
    <property type="match status" value="1"/>
</dbReference>
<accession>A0A367IQT5</accession>
<dbReference type="PROSITE" id="PS50059">
    <property type="entry name" value="FKBP_PPIASE"/>
    <property type="match status" value="1"/>
</dbReference>
<evidence type="ECO:0000256" key="7">
    <source>
        <dbReference type="SAM" id="SignalP"/>
    </source>
</evidence>
<keyword evidence="6" id="KW-1133">Transmembrane helix</keyword>
<keyword evidence="6" id="KW-0812">Transmembrane</keyword>
<dbReference type="GO" id="GO:0003755">
    <property type="term" value="F:peptidyl-prolyl cis-trans isomerase activity"/>
    <property type="evidence" value="ECO:0007669"/>
    <property type="project" value="UniProtKB-KW"/>
</dbReference>
<evidence type="ECO:0000256" key="6">
    <source>
        <dbReference type="SAM" id="Phobius"/>
    </source>
</evidence>
<dbReference type="Pfam" id="PF00254">
    <property type="entry name" value="FKBP_C"/>
    <property type="match status" value="1"/>
</dbReference>
<dbReference type="GO" id="GO:0005783">
    <property type="term" value="C:endoplasmic reticulum"/>
    <property type="evidence" value="ECO:0007669"/>
    <property type="project" value="TreeGrafter"/>
</dbReference>
<dbReference type="OrthoDB" id="1902587at2759"/>
<protein>
    <recommendedName>
        <fullName evidence="2 5">peptidylprolyl isomerase</fullName>
        <ecNumber evidence="2 5">5.2.1.8</ecNumber>
    </recommendedName>
</protein>
<dbReference type="EMBL" id="PJQL01004127">
    <property type="protein sequence ID" value="RCH80048.1"/>
    <property type="molecule type" value="Genomic_DNA"/>
</dbReference>
<dbReference type="SUPFAM" id="SSF54534">
    <property type="entry name" value="FKBP-like"/>
    <property type="match status" value="1"/>
</dbReference>
<keyword evidence="10" id="KW-1185">Reference proteome</keyword>
<feature type="domain" description="PPIase FKBP-type" evidence="8">
    <location>
        <begin position="52"/>
        <end position="141"/>
    </location>
</feature>
<evidence type="ECO:0000256" key="4">
    <source>
        <dbReference type="ARBA" id="ARBA00023235"/>
    </source>
</evidence>
<evidence type="ECO:0000313" key="9">
    <source>
        <dbReference type="EMBL" id="RCH80048.1"/>
    </source>
</evidence>
<sequence length="195" mass="21918">MLPSILYKLLLLSIAVVVVCASKSESELEQPTKLLGGTLKKPEKCKAKSATNSNVKIHYRARVWGQKEFFENTYLRHKPIDVQLGKNKIIKGIEDGVHGMCAGEIRRLLIPANLAYGEFGIPNLVPPNTAIVADVEMIYVDSPFSNPWFWVSGVILIVAFFFYRQNIKQSERSSPGAMLQAQLGQQQQEQEKKEQ</sequence>
<evidence type="ECO:0000256" key="2">
    <source>
        <dbReference type="ARBA" id="ARBA00013194"/>
    </source>
</evidence>
<gene>
    <name evidence="9" type="primary">FPR2_1</name>
    <name evidence="9" type="ORF">CU097_003077</name>
</gene>
<name>A0A367IQT5_RHIAZ</name>
<feature type="signal peptide" evidence="7">
    <location>
        <begin position="1"/>
        <end position="21"/>
    </location>
</feature>
<dbReference type="Gene3D" id="3.10.50.40">
    <property type="match status" value="1"/>
</dbReference>